<evidence type="ECO:0000256" key="6">
    <source>
        <dbReference type="ARBA" id="ARBA00023136"/>
    </source>
</evidence>
<dbReference type="EMBL" id="JARO02021945">
    <property type="protein sequence ID" value="KPP56364.1"/>
    <property type="molecule type" value="Genomic_DNA"/>
</dbReference>
<comment type="caution">
    <text evidence="9">The sequence shown here is derived from an EMBL/GenBank/DDBJ whole genome shotgun (WGS) entry which is preliminary data.</text>
</comment>
<evidence type="ECO:0000256" key="4">
    <source>
        <dbReference type="ARBA" id="ARBA00022725"/>
    </source>
</evidence>
<gene>
    <name evidence="9" type="ORF">Z043_126027</name>
</gene>
<dbReference type="InterPro" id="IPR050402">
    <property type="entry name" value="OR51/52/56-like"/>
</dbReference>
<evidence type="ECO:0008006" key="11">
    <source>
        <dbReference type="Google" id="ProtNLM"/>
    </source>
</evidence>
<evidence type="ECO:0000256" key="1">
    <source>
        <dbReference type="ARBA" id="ARBA00004141"/>
    </source>
</evidence>
<dbReference type="PANTHER" id="PTHR26450:SF429">
    <property type="entry name" value="OLFACTORY RECEPTOR"/>
    <property type="match status" value="1"/>
</dbReference>
<evidence type="ECO:0000313" key="10">
    <source>
        <dbReference type="Proteomes" id="UP000034805"/>
    </source>
</evidence>
<feature type="transmembrane region" description="Helical" evidence="8">
    <location>
        <begin position="92"/>
        <end position="115"/>
    </location>
</feature>
<dbReference type="AlphaFoldDB" id="A0A0P7W193"/>
<reference evidence="9 10" key="1">
    <citation type="submission" date="2015-08" db="EMBL/GenBank/DDBJ databases">
        <title>The genome of the Asian arowana (Scleropages formosus).</title>
        <authorList>
            <person name="Tan M.H."/>
            <person name="Gan H.M."/>
            <person name="Croft L.J."/>
            <person name="Austin C.M."/>
        </authorList>
    </citation>
    <scope>NUCLEOTIDE SEQUENCE [LARGE SCALE GENOMIC DNA]</scope>
    <source>
        <strain evidence="9">Aro1</strain>
    </source>
</reference>
<proteinExistence type="predicted"/>
<evidence type="ECO:0000256" key="5">
    <source>
        <dbReference type="ARBA" id="ARBA00022989"/>
    </source>
</evidence>
<dbReference type="Proteomes" id="UP000034805">
    <property type="component" value="Unassembled WGS sequence"/>
</dbReference>
<evidence type="ECO:0000313" key="9">
    <source>
        <dbReference type="EMBL" id="KPP56364.1"/>
    </source>
</evidence>
<keyword evidence="3 8" id="KW-0812">Transmembrane</keyword>
<dbReference type="InterPro" id="IPR000725">
    <property type="entry name" value="Olfact_rcpt"/>
</dbReference>
<comment type="subcellular location">
    <subcellularLocation>
        <location evidence="1">Membrane</location>
        <topology evidence="1">Multi-pass membrane protein</topology>
    </subcellularLocation>
</comment>
<dbReference type="GO" id="GO:0007186">
    <property type="term" value="P:G protein-coupled receptor signaling pathway"/>
    <property type="evidence" value="ECO:0007669"/>
    <property type="project" value="InterPro"/>
</dbReference>
<dbReference type="SUPFAM" id="SSF81321">
    <property type="entry name" value="Family A G protein-coupled receptor-like"/>
    <property type="match status" value="2"/>
</dbReference>
<dbReference type="Gene3D" id="1.10.1220.70">
    <property type="match status" value="1"/>
</dbReference>
<organism evidence="9 10">
    <name type="scientific">Scleropages formosus</name>
    <name type="common">Asian bonytongue</name>
    <name type="synonym">Osteoglossum formosum</name>
    <dbReference type="NCBI Taxonomy" id="113540"/>
    <lineage>
        <taxon>Eukaryota</taxon>
        <taxon>Metazoa</taxon>
        <taxon>Chordata</taxon>
        <taxon>Craniata</taxon>
        <taxon>Vertebrata</taxon>
        <taxon>Euteleostomi</taxon>
        <taxon>Actinopterygii</taxon>
        <taxon>Neopterygii</taxon>
        <taxon>Teleostei</taxon>
        <taxon>Osteoglossocephala</taxon>
        <taxon>Osteoglossomorpha</taxon>
        <taxon>Osteoglossiformes</taxon>
        <taxon>Osteoglossidae</taxon>
        <taxon>Scleropages</taxon>
    </lineage>
</organism>
<feature type="transmembrane region" description="Helical" evidence="8">
    <location>
        <begin position="135"/>
        <end position="157"/>
    </location>
</feature>
<keyword evidence="4" id="KW-0552">Olfaction</keyword>
<sequence length="181" mass="20545">MSSNSHMVISAMYLLMPACLNPIIYGIRTKEIRQQHPSTGTADEKQWKKVKGNTINRSRNQSDMAEELPQANFSHTRFIFEGFPELYKYRRLLFLPFSLIYMLTIFGNSLIVIVIKKVAICNPLRYVEIVNTAALVKFVALTLIRSGLIMSILVALARSLTFCSSNIIRHSYCGHMALVSL</sequence>
<keyword evidence="5 8" id="KW-1133">Transmembrane helix</keyword>
<dbReference type="GO" id="GO:0004984">
    <property type="term" value="F:olfactory receptor activity"/>
    <property type="evidence" value="ECO:0007669"/>
    <property type="project" value="InterPro"/>
</dbReference>
<feature type="non-terminal residue" evidence="9">
    <location>
        <position position="181"/>
    </location>
</feature>
<keyword evidence="7" id="KW-0807">Transducer</keyword>
<evidence type="ECO:0000256" key="7">
    <source>
        <dbReference type="ARBA" id="ARBA00023224"/>
    </source>
</evidence>
<accession>A0A0P7W193</accession>
<dbReference type="GO" id="GO:0005886">
    <property type="term" value="C:plasma membrane"/>
    <property type="evidence" value="ECO:0007669"/>
    <property type="project" value="TreeGrafter"/>
</dbReference>
<evidence type="ECO:0000256" key="8">
    <source>
        <dbReference type="SAM" id="Phobius"/>
    </source>
</evidence>
<dbReference type="PANTHER" id="PTHR26450">
    <property type="entry name" value="OLFACTORY RECEPTOR 56B1-RELATED"/>
    <property type="match status" value="1"/>
</dbReference>
<name>A0A0P7W193_SCLFO</name>
<protein>
    <recommendedName>
        <fullName evidence="11">G-protein coupled receptors family 1 profile domain-containing protein</fullName>
    </recommendedName>
</protein>
<evidence type="ECO:0000256" key="2">
    <source>
        <dbReference type="ARBA" id="ARBA00022606"/>
    </source>
</evidence>
<dbReference type="Pfam" id="PF13853">
    <property type="entry name" value="7tm_4"/>
    <property type="match status" value="2"/>
</dbReference>
<feature type="transmembrane region" description="Helical" evidence="8">
    <location>
        <begin position="6"/>
        <end position="27"/>
    </location>
</feature>
<keyword evidence="6 8" id="KW-0472">Membrane</keyword>
<evidence type="ECO:0000256" key="3">
    <source>
        <dbReference type="ARBA" id="ARBA00022692"/>
    </source>
</evidence>
<keyword evidence="2" id="KW-0716">Sensory transduction</keyword>